<proteinExistence type="predicted"/>
<feature type="compositionally biased region" description="Low complexity" evidence="1">
    <location>
        <begin position="366"/>
        <end position="396"/>
    </location>
</feature>
<name>A0A4Q2D7I3_9AGAR</name>
<gene>
    <name evidence="2" type="ORF">EST38_g10386</name>
</gene>
<evidence type="ECO:0000313" key="2">
    <source>
        <dbReference type="EMBL" id="RXW15467.1"/>
    </source>
</evidence>
<organism evidence="2 3">
    <name type="scientific">Candolleomyces aberdarensis</name>
    <dbReference type="NCBI Taxonomy" id="2316362"/>
    <lineage>
        <taxon>Eukaryota</taxon>
        <taxon>Fungi</taxon>
        <taxon>Dikarya</taxon>
        <taxon>Basidiomycota</taxon>
        <taxon>Agaricomycotina</taxon>
        <taxon>Agaricomycetes</taxon>
        <taxon>Agaricomycetidae</taxon>
        <taxon>Agaricales</taxon>
        <taxon>Agaricineae</taxon>
        <taxon>Psathyrellaceae</taxon>
        <taxon>Candolleomyces</taxon>
    </lineage>
</organism>
<protein>
    <submittedName>
        <fullName evidence="2">Uncharacterized protein</fullName>
    </submittedName>
</protein>
<comment type="caution">
    <text evidence="2">The sequence shown here is derived from an EMBL/GenBank/DDBJ whole genome shotgun (WGS) entry which is preliminary data.</text>
</comment>
<evidence type="ECO:0000256" key="1">
    <source>
        <dbReference type="SAM" id="MobiDB-lite"/>
    </source>
</evidence>
<feature type="compositionally biased region" description="Pro residues" evidence="1">
    <location>
        <begin position="329"/>
        <end position="344"/>
    </location>
</feature>
<dbReference type="EMBL" id="SDEE01000550">
    <property type="protein sequence ID" value="RXW15467.1"/>
    <property type="molecule type" value="Genomic_DNA"/>
</dbReference>
<reference evidence="2 3" key="1">
    <citation type="submission" date="2019-01" db="EMBL/GenBank/DDBJ databases">
        <title>Draft genome sequence of Psathyrella aberdarensis IHI B618.</title>
        <authorList>
            <person name="Buettner E."/>
            <person name="Kellner H."/>
        </authorList>
    </citation>
    <scope>NUCLEOTIDE SEQUENCE [LARGE SCALE GENOMIC DNA]</scope>
    <source>
        <strain evidence="2 3">IHI B618</strain>
    </source>
</reference>
<sequence length="514" mass="55691">MLNSTSEDMTALTVLFEETLRLQSNTEDLFTFPPETQYAIRLSMSPRKQGQFNPPPRPQRIPMPPRRNTFPLEPGCYAPQYEDPYSPTRPMDMEGSPSLVSHLQQVHGLTKKKVYGAKPTRQPFVKDEAPAYTAGPPLAAPAYSHDGTLPPSSGRAMSHSRADRLARLAQASPTASDSQGRYLPVGWARRGSCISSPEEADGVISPSVTSFPDISPPTSYMSSNMSSPISPASVDDYYGAASGMPPPSAVNGGGPDPTWLQSPYAAPYSQASIATVPPNYYNPGPPTYHDGGMYMAHDYSMPPQLPPPGLAPPKGLAIPPMVVGSTNKQPPPKTSSIEIPPPPGAEISAAPSSHHHHHASSERRTGSSASKAATSNASNGSTSSAASASSSSSSATLPPPPPVPATTTPSSSKTTSSSSVTKKTRPPRPEDDEYIEFGSDYVKEQTDLFVIIRHQYLHDFEFSVYVYDPYFDSADQVIINYEYEYECYWCYDYFIFAFARPSIDFRVFFHGGKD</sequence>
<dbReference type="Proteomes" id="UP000290288">
    <property type="component" value="Unassembled WGS sequence"/>
</dbReference>
<accession>A0A4Q2D7I3</accession>
<dbReference type="AlphaFoldDB" id="A0A4Q2D7I3"/>
<evidence type="ECO:0000313" key="3">
    <source>
        <dbReference type="Proteomes" id="UP000290288"/>
    </source>
</evidence>
<feature type="compositionally biased region" description="Low complexity" evidence="1">
    <location>
        <begin position="405"/>
        <end position="421"/>
    </location>
</feature>
<dbReference type="OrthoDB" id="3263163at2759"/>
<feature type="region of interest" description="Disordered" evidence="1">
    <location>
        <begin position="305"/>
        <end position="434"/>
    </location>
</feature>
<keyword evidence="3" id="KW-1185">Reference proteome</keyword>